<reference evidence="2 3" key="1">
    <citation type="submission" date="2019-06" db="EMBL/GenBank/DDBJ databases">
        <authorList>
            <person name="Petrone J.R."/>
            <person name="Munoz-Beristain A."/>
            <person name="Russell J.T."/>
            <person name="Rios-Glusberger P."/>
            <person name="Triplett E.W."/>
        </authorList>
    </citation>
    <scope>NUCLEOTIDE SEQUENCE [LARGE SCALE GENOMIC DNA]</scope>
    <source>
        <strain evidence="2">JRPAMB4</strain>
    </source>
</reference>
<accession>A0AAE7G443</accession>
<evidence type="ECO:0000313" key="3">
    <source>
        <dbReference type="Proteomes" id="UP000510930"/>
    </source>
</evidence>
<dbReference type="AlphaFoldDB" id="A0AAE7G443"/>
<evidence type="ECO:0000313" key="2">
    <source>
        <dbReference type="EMBL" id="QLK14050.1"/>
    </source>
</evidence>
<dbReference type="SUPFAM" id="SSF52021">
    <property type="entry name" value="Carbamoyl phosphate synthetase, small subunit N-terminal domain"/>
    <property type="match status" value="1"/>
</dbReference>
<organism evidence="2 3">
    <name type="scientific">Carsonella ruddii</name>
    <dbReference type="NCBI Taxonomy" id="114186"/>
    <lineage>
        <taxon>Bacteria</taxon>
        <taxon>Pseudomonadati</taxon>
        <taxon>Pseudomonadota</taxon>
        <taxon>Gammaproteobacteria</taxon>
        <taxon>Oceanospirillales</taxon>
        <taxon>Halomonadaceae</taxon>
        <taxon>Zymobacter group</taxon>
        <taxon>Candidatus Carsonella</taxon>
    </lineage>
</organism>
<dbReference type="SMART" id="SM01097">
    <property type="entry name" value="CPSase_sm_chain"/>
    <property type="match status" value="1"/>
</dbReference>
<dbReference type="EMBL" id="CP041245">
    <property type="protein sequence ID" value="QLK14050.1"/>
    <property type="molecule type" value="Genomic_DNA"/>
</dbReference>
<dbReference type="Pfam" id="PF00988">
    <property type="entry name" value="CPSase_sm_chain"/>
    <property type="match status" value="1"/>
</dbReference>
<gene>
    <name evidence="2" type="ORF">FK493_00440</name>
</gene>
<dbReference type="RefSeq" id="WP_020915796.1">
    <property type="nucleotide sequence ID" value="NZ_CP041245.1"/>
</dbReference>
<sequence length="150" mass="17472">MLILESGLIMNSKIINFKNSYGELVFNISNLGYTEIISDPSYKSQFLVLSNPHIGNNGIIYQDLQSFKININLIIINCYSISSNFRCNDKLFIYLKKKKIPILTNLDTRYLISNIKNIGSQFATIKKKNKNKILIIKYLRFLNNQKIYYD</sequence>
<name>A0AAE7G443_CARRU</name>
<dbReference type="InterPro" id="IPR002474">
    <property type="entry name" value="CarbamoylP_synth_ssu_N"/>
</dbReference>
<dbReference type="Proteomes" id="UP000510930">
    <property type="component" value="Chromosome"/>
</dbReference>
<dbReference type="Gene3D" id="3.50.30.20">
    <property type="entry name" value="Carbamoyl-phosphate synthase small subunit, N-terminal domain"/>
    <property type="match status" value="1"/>
</dbReference>
<proteinExistence type="predicted"/>
<dbReference type="InterPro" id="IPR036480">
    <property type="entry name" value="CarbP_synth_ssu_N_sf"/>
</dbReference>
<feature type="domain" description="Carbamoyl-phosphate synthase small subunit N-terminal" evidence="1">
    <location>
        <begin position="1"/>
        <end position="126"/>
    </location>
</feature>
<protein>
    <recommendedName>
        <fullName evidence="1">Carbamoyl-phosphate synthase small subunit N-terminal domain-containing protein</fullName>
    </recommendedName>
</protein>
<evidence type="ECO:0000259" key="1">
    <source>
        <dbReference type="SMART" id="SM01097"/>
    </source>
</evidence>